<dbReference type="PANTHER" id="PTHR35526">
    <property type="entry name" value="ANTI-SIGMA-F FACTOR RSBW-RELATED"/>
    <property type="match status" value="1"/>
</dbReference>
<dbReference type="InterPro" id="IPR003594">
    <property type="entry name" value="HATPase_dom"/>
</dbReference>
<evidence type="ECO:0000313" key="3">
    <source>
        <dbReference type="EMBL" id="MBC6447681.1"/>
    </source>
</evidence>
<reference evidence="3 4" key="1">
    <citation type="submission" date="2020-06" db="EMBL/GenBank/DDBJ databases">
        <title>Actinokineospora xiongansis sp. nov., isolated from soil of Baiyangdian.</title>
        <authorList>
            <person name="Zhang X."/>
        </authorList>
    </citation>
    <scope>NUCLEOTIDE SEQUENCE [LARGE SCALE GENOMIC DNA]</scope>
    <source>
        <strain evidence="3 4">HBU206404</strain>
    </source>
</reference>
<accession>A0ABR7L5L6</accession>
<evidence type="ECO:0000313" key="4">
    <source>
        <dbReference type="Proteomes" id="UP000734823"/>
    </source>
</evidence>
<keyword evidence="3" id="KW-0547">Nucleotide-binding</keyword>
<keyword evidence="3" id="KW-0067">ATP-binding</keyword>
<dbReference type="Gene3D" id="3.30.565.10">
    <property type="entry name" value="Histidine kinase-like ATPase, C-terminal domain"/>
    <property type="match status" value="1"/>
</dbReference>
<keyword evidence="1" id="KW-0808">Transferase</keyword>
<dbReference type="InterPro" id="IPR050267">
    <property type="entry name" value="Anti-sigma-factor_SerPK"/>
</dbReference>
<sequence>MVDDRAELVARLPPTTRSAGEARDFVSMALRSWACDEALTADVVLATSELVTNAMEHGRGEITVDLRLIESRVLLRVRDEGPGAPVSGDRDLLAPRSRGLTIVEALSTAWGWQLAPGGKWVWAEFPFVPAGSPVASVHSRPPAHH</sequence>
<protein>
    <submittedName>
        <fullName evidence="3">ATP-binding protein</fullName>
    </submittedName>
</protein>
<dbReference type="Proteomes" id="UP000734823">
    <property type="component" value="Unassembled WGS sequence"/>
</dbReference>
<dbReference type="EMBL" id="JABVED010000005">
    <property type="protein sequence ID" value="MBC6447681.1"/>
    <property type="molecule type" value="Genomic_DNA"/>
</dbReference>
<dbReference type="InterPro" id="IPR036890">
    <property type="entry name" value="HATPase_C_sf"/>
</dbReference>
<dbReference type="PANTHER" id="PTHR35526:SF3">
    <property type="entry name" value="ANTI-SIGMA-F FACTOR RSBW"/>
    <property type="match status" value="1"/>
</dbReference>
<evidence type="ECO:0000256" key="1">
    <source>
        <dbReference type="ARBA" id="ARBA00022527"/>
    </source>
</evidence>
<gene>
    <name evidence="3" type="ORF">GPZ80_10905</name>
</gene>
<keyword evidence="1" id="KW-0418">Kinase</keyword>
<dbReference type="RefSeq" id="WP_187220197.1">
    <property type="nucleotide sequence ID" value="NZ_JABVED010000005.1"/>
</dbReference>
<proteinExistence type="predicted"/>
<dbReference type="CDD" id="cd16936">
    <property type="entry name" value="HATPase_RsbW-like"/>
    <property type="match status" value="1"/>
</dbReference>
<name>A0ABR7L5L6_9PSEU</name>
<keyword evidence="4" id="KW-1185">Reference proteome</keyword>
<dbReference type="Pfam" id="PF13581">
    <property type="entry name" value="HATPase_c_2"/>
    <property type="match status" value="1"/>
</dbReference>
<dbReference type="SUPFAM" id="SSF55874">
    <property type="entry name" value="ATPase domain of HSP90 chaperone/DNA topoisomerase II/histidine kinase"/>
    <property type="match status" value="1"/>
</dbReference>
<dbReference type="GO" id="GO:0005524">
    <property type="term" value="F:ATP binding"/>
    <property type="evidence" value="ECO:0007669"/>
    <property type="project" value="UniProtKB-KW"/>
</dbReference>
<keyword evidence="1" id="KW-0723">Serine/threonine-protein kinase</keyword>
<feature type="domain" description="Histidine kinase/HSP90-like ATPase" evidence="2">
    <location>
        <begin position="13"/>
        <end position="123"/>
    </location>
</feature>
<comment type="caution">
    <text evidence="3">The sequence shown here is derived from an EMBL/GenBank/DDBJ whole genome shotgun (WGS) entry which is preliminary data.</text>
</comment>
<organism evidence="3 4">
    <name type="scientific">Actinokineospora xionganensis</name>
    <dbReference type="NCBI Taxonomy" id="2684470"/>
    <lineage>
        <taxon>Bacteria</taxon>
        <taxon>Bacillati</taxon>
        <taxon>Actinomycetota</taxon>
        <taxon>Actinomycetes</taxon>
        <taxon>Pseudonocardiales</taxon>
        <taxon>Pseudonocardiaceae</taxon>
        <taxon>Actinokineospora</taxon>
    </lineage>
</organism>
<evidence type="ECO:0000259" key="2">
    <source>
        <dbReference type="Pfam" id="PF13581"/>
    </source>
</evidence>